<evidence type="ECO:0000256" key="7">
    <source>
        <dbReference type="ARBA" id="ARBA00022643"/>
    </source>
</evidence>
<evidence type="ECO:0000256" key="6">
    <source>
        <dbReference type="ARBA" id="ARBA00022630"/>
    </source>
</evidence>
<dbReference type="GO" id="GO:0008531">
    <property type="term" value="F:riboflavin kinase activity"/>
    <property type="evidence" value="ECO:0007669"/>
    <property type="project" value="UniProtKB-EC"/>
</dbReference>
<evidence type="ECO:0000256" key="11">
    <source>
        <dbReference type="ARBA" id="ARBA00022840"/>
    </source>
</evidence>
<keyword evidence="7" id="KW-0288">FMN</keyword>
<sequence>MADKAEEAPSAEVRATRPQIIGPDSGPEPPFPLRMSGKVVSGFGRGSKELGIPTANIPVDTTPWIETAESGVYFGWASLDLPSGHPSLDTPPSSSQASTTFTTASTTSIPTPSPPSPHQNNWRVYPMVMSIGFNPFYKNTVRSAEVHVMQKFDKDFYGAEMRVLLLGFIRKELDYVSLEALVDDIRTDIEVAGRSLGREGWRKLGDGDADGGKGEGKWLWGGGEGKGGGRERGRGRSCDMREREGRREG</sequence>
<evidence type="ECO:0000313" key="16">
    <source>
        <dbReference type="EMBL" id="CZT43273.1"/>
    </source>
</evidence>
<evidence type="ECO:0000256" key="1">
    <source>
        <dbReference type="ARBA" id="ARBA00003572"/>
    </source>
</evidence>
<feature type="compositionally biased region" description="Low complexity" evidence="14">
    <location>
        <begin position="90"/>
        <end position="110"/>
    </location>
</feature>
<keyword evidence="9" id="KW-0547">Nucleotide-binding</keyword>
<dbReference type="GO" id="GO:0005524">
    <property type="term" value="F:ATP binding"/>
    <property type="evidence" value="ECO:0007669"/>
    <property type="project" value="UniProtKB-KW"/>
</dbReference>
<organism evidence="16 17">
    <name type="scientific">Rhynchosporium secalis</name>
    <name type="common">Barley scald fungus</name>
    <dbReference type="NCBI Taxonomy" id="38038"/>
    <lineage>
        <taxon>Eukaryota</taxon>
        <taxon>Fungi</taxon>
        <taxon>Dikarya</taxon>
        <taxon>Ascomycota</taxon>
        <taxon>Pezizomycotina</taxon>
        <taxon>Leotiomycetes</taxon>
        <taxon>Helotiales</taxon>
        <taxon>Ploettnerulaceae</taxon>
        <taxon>Rhynchosporium</taxon>
    </lineage>
</organism>
<evidence type="ECO:0000313" key="17">
    <source>
        <dbReference type="Proteomes" id="UP000177625"/>
    </source>
</evidence>
<comment type="pathway">
    <text evidence="2">Cofactor biosynthesis; FMN biosynthesis; FMN from riboflavin (ATP route): step 1/1.</text>
</comment>
<evidence type="ECO:0000256" key="9">
    <source>
        <dbReference type="ARBA" id="ARBA00022741"/>
    </source>
</evidence>
<dbReference type="PANTHER" id="PTHR22749:SF6">
    <property type="entry name" value="RIBOFLAVIN KINASE"/>
    <property type="match status" value="1"/>
</dbReference>
<evidence type="ECO:0000256" key="3">
    <source>
        <dbReference type="ARBA" id="ARBA00010108"/>
    </source>
</evidence>
<dbReference type="Proteomes" id="UP000177625">
    <property type="component" value="Unassembled WGS sequence"/>
</dbReference>
<feature type="domain" description="Riboflavin kinase" evidence="15">
    <location>
        <begin position="28"/>
        <end position="197"/>
    </location>
</feature>
<feature type="region of interest" description="Disordered" evidence="14">
    <location>
        <begin position="85"/>
        <end position="120"/>
    </location>
</feature>
<evidence type="ECO:0000256" key="10">
    <source>
        <dbReference type="ARBA" id="ARBA00022777"/>
    </source>
</evidence>
<keyword evidence="8" id="KW-0808">Transferase</keyword>
<keyword evidence="10 16" id="KW-0418">Kinase</keyword>
<dbReference type="GO" id="GO:0009231">
    <property type="term" value="P:riboflavin biosynthetic process"/>
    <property type="evidence" value="ECO:0007669"/>
    <property type="project" value="InterPro"/>
</dbReference>
<name>A0A1E1M2D0_RHYSE</name>
<evidence type="ECO:0000256" key="8">
    <source>
        <dbReference type="ARBA" id="ARBA00022679"/>
    </source>
</evidence>
<dbReference type="SUPFAM" id="SSF82114">
    <property type="entry name" value="Riboflavin kinase-like"/>
    <property type="match status" value="1"/>
</dbReference>
<evidence type="ECO:0000256" key="12">
    <source>
        <dbReference type="ARBA" id="ARBA00029960"/>
    </source>
</evidence>
<evidence type="ECO:0000256" key="5">
    <source>
        <dbReference type="ARBA" id="ARBA00017394"/>
    </source>
</evidence>
<dbReference type="Pfam" id="PF01687">
    <property type="entry name" value="Flavokinase"/>
    <property type="match status" value="1"/>
</dbReference>
<dbReference type="InterPro" id="IPR015865">
    <property type="entry name" value="Riboflavin_kinase_bac/euk"/>
</dbReference>
<protein>
    <recommendedName>
        <fullName evidence="5">Riboflavin kinase</fullName>
        <ecNumber evidence="4">2.7.1.26</ecNumber>
    </recommendedName>
    <alternativeName>
        <fullName evidence="12">Flavin mononucleotide kinase 1</fullName>
    </alternativeName>
</protein>
<comment type="similarity">
    <text evidence="3">Belongs to the flavokinase family.</text>
</comment>
<dbReference type="GO" id="GO:0005739">
    <property type="term" value="C:mitochondrion"/>
    <property type="evidence" value="ECO:0007669"/>
    <property type="project" value="TreeGrafter"/>
</dbReference>
<evidence type="ECO:0000256" key="14">
    <source>
        <dbReference type="SAM" id="MobiDB-lite"/>
    </source>
</evidence>
<dbReference type="UniPathway" id="UPA00276">
    <property type="reaction ID" value="UER00406"/>
</dbReference>
<evidence type="ECO:0000256" key="13">
    <source>
        <dbReference type="ARBA" id="ARBA00047880"/>
    </source>
</evidence>
<keyword evidence="17" id="KW-1185">Reference proteome</keyword>
<comment type="catalytic activity">
    <reaction evidence="13">
        <text>riboflavin + ATP = FMN + ADP + H(+)</text>
        <dbReference type="Rhea" id="RHEA:14357"/>
        <dbReference type="ChEBI" id="CHEBI:15378"/>
        <dbReference type="ChEBI" id="CHEBI:30616"/>
        <dbReference type="ChEBI" id="CHEBI:57986"/>
        <dbReference type="ChEBI" id="CHEBI:58210"/>
        <dbReference type="ChEBI" id="CHEBI:456216"/>
        <dbReference type="EC" id="2.7.1.26"/>
    </reaction>
</comment>
<evidence type="ECO:0000256" key="4">
    <source>
        <dbReference type="ARBA" id="ARBA00012105"/>
    </source>
</evidence>
<comment type="function">
    <text evidence="1">Catalyzes the phosphorylation of riboflavin (vitamin B2) to form flavin mononucleotide (FMN) coenzyme.</text>
</comment>
<dbReference type="InterPro" id="IPR023465">
    <property type="entry name" value="Riboflavin_kinase_dom_sf"/>
</dbReference>
<feature type="region of interest" description="Disordered" evidence="14">
    <location>
        <begin position="202"/>
        <end position="249"/>
    </location>
</feature>
<feature type="region of interest" description="Disordered" evidence="14">
    <location>
        <begin position="1"/>
        <end position="33"/>
    </location>
</feature>
<dbReference type="InterPro" id="IPR023468">
    <property type="entry name" value="Riboflavin_kinase"/>
</dbReference>
<dbReference type="AlphaFoldDB" id="A0A1E1M2D0"/>
<dbReference type="EC" id="2.7.1.26" evidence="4"/>
<dbReference type="PANTHER" id="PTHR22749">
    <property type="entry name" value="RIBOFLAVIN KINASE/FMN ADENYLYLTRANSFERASE"/>
    <property type="match status" value="1"/>
</dbReference>
<proteinExistence type="inferred from homology"/>
<dbReference type="EMBL" id="FJVC01000118">
    <property type="protein sequence ID" value="CZT43273.1"/>
    <property type="molecule type" value="Genomic_DNA"/>
</dbReference>
<evidence type="ECO:0000256" key="2">
    <source>
        <dbReference type="ARBA" id="ARBA00005201"/>
    </source>
</evidence>
<keyword evidence="11" id="KW-0067">ATP-binding</keyword>
<accession>A0A1E1M2D0</accession>
<dbReference type="Gene3D" id="2.40.30.30">
    <property type="entry name" value="Riboflavin kinase-like"/>
    <property type="match status" value="1"/>
</dbReference>
<dbReference type="SMART" id="SM00904">
    <property type="entry name" value="Flavokinase"/>
    <property type="match status" value="1"/>
</dbReference>
<evidence type="ECO:0000259" key="15">
    <source>
        <dbReference type="SMART" id="SM00904"/>
    </source>
</evidence>
<gene>
    <name evidence="16" type="ORF">RSE6_03282</name>
</gene>
<feature type="compositionally biased region" description="Basic and acidic residues" evidence="14">
    <location>
        <begin position="202"/>
        <end position="216"/>
    </location>
</feature>
<feature type="compositionally biased region" description="Basic and acidic residues" evidence="14">
    <location>
        <begin position="227"/>
        <end position="249"/>
    </location>
</feature>
<keyword evidence="6" id="KW-0285">Flavoprotein</keyword>
<reference evidence="17" key="1">
    <citation type="submission" date="2016-03" db="EMBL/GenBank/DDBJ databases">
        <authorList>
            <person name="Guldener U."/>
        </authorList>
    </citation>
    <scope>NUCLEOTIDE SEQUENCE [LARGE SCALE GENOMIC DNA]</scope>
</reference>
<dbReference type="GO" id="GO:0009398">
    <property type="term" value="P:FMN biosynthetic process"/>
    <property type="evidence" value="ECO:0007669"/>
    <property type="project" value="UniProtKB-UniPathway"/>
</dbReference>